<dbReference type="PANTHER" id="PTHR11911">
    <property type="entry name" value="INOSINE-5-MONOPHOSPHATE DEHYDROGENASE RELATED"/>
    <property type="match status" value="1"/>
</dbReference>
<dbReference type="SUPFAM" id="SSF51412">
    <property type="entry name" value="Inosine monophosphate dehydrogenase (IMPDH)"/>
    <property type="match status" value="1"/>
</dbReference>
<dbReference type="InterPro" id="IPR013785">
    <property type="entry name" value="Aldolase_TIM"/>
</dbReference>
<protein>
    <submittedName>
        <fullName evidence="4">IMP dehydrogenase / GMP reductase domain-containing protein</fullName>
    </submittedName>
    <submittedName>
        <fullName evidence="3">Inosine-5-monophosphate dehydrogenase</fullName>
    </submittedName>
</protein>
<dbReference type="Gene3D" id="3.20.20.70">
    <property type="entry name" value="Aldolase class I"/>
    <property type="match status" value="2"/>
</dbReference>
<dbReference type="GO" id="GO:0003938">
    <property type="term" value="F:IMP dehydrogenase activity"/>
    <property type="evidence" value="ECO:0007669"/>
    <property type="project" value="InterPro"/>
</dbReference>
<evidence type="ECO:0000313" key="6">
    <source>
        <dbReference type="Proteomes" id="UP000585749"/>
    </source>
</evidence>
<reference evidence="3 6" key="2">
    <citation type="submission" date="2020-04" db="EMBL/GenBank/DDBJ databases">
        <title>MicrobeNet Type strains.</title>
        <authorList>
            <person name="Nicholson A.C."/>
        </authorList>
    </citation>
    <scope>NUCLEOTIDE SEQUENCE [LARGE SCALE GENOMIC DNA]</scope>
    <source>
        <strain evidence="3 6">CCUG 33494</strain>
    </source>
</reference>
<dbReference type="AlphaFoldDB" id="A0A7X6LPB4"/>
<keyword evidence="5" id="KW-1185">Reference proteome</keyword>
<evidence type="ECO:0000313" key="5">
    <source>
        <dbReference type="Proteomes" id="UP000182448"/>
    </source>
</evidence>
<dbReference type="EMBL" id="JAAXPM010000021">
    <property type="protein sequence ID" value="NKY67765.1"/>
    <property type="molecule type" value="Genomic_DNA"/>
</dbReference>
<dbReference type="OrthoDB" id="9429638at2"/>
<dbReference type="EMBL" id="FMAW01000028">
    <property type="protein sequence ID" value="SCC15426.1"/>
    <property type="molecule type" value="Genomic_DNA"/>
</dbReference>
<evidence type="ECO:0000313" key="3">
    <source>
        <dbReference type="EMBL" id="NKY67765.1"/>
    </source>
</evidence>
<reference evidence="4 5" key="1">
    <citation type="submission" date="2016-08" db="EMBL/GenBank/DDBJ databases">
        <authorList>
            <person name="Varghese N."/>
            <person name="Submissions Spin"/>
        </authorList>
    </citation>
    <scope>NUCLEOTIDE SEQUENCE [LARGE SCALE GENOMIC DNA]</scope>
    <source>
        <strain evidence="4 5">R-53116</strain>
    </source>
</reference>
<dbReference type="SMART" id="SM01240">
    <property type="entry name" value="IMPDH"/>
    <property type="match status" value="1"/>
</dbReference>
<dbReference type="Proteomes" id="UP000585749">
    <property type="component" value="Unassembled WGS sequence"/>
</dbReference>
<evidence type="ECO:0000259" key="2">
    <source>
        <dbReference type="Pfam" id="PF00478"/>
    </source>
</evidence>
<feature type="domain" description="IMP dehydrogenase/GMP reductase" evidence="2">
    <location>
        <begin position="222"/>
        <end position="269"/>
    </location>
</feature>
<dbReference type="InterPro" id="IPR005990">
    <property type="entry name" value="IMP_DH"/>
</dbReference>
<accession>A0A7X6LPB4</accession>
<sequence length="293" mass="30435">MMNQGGLGLDEVLLVPSASNVLPNTIDIQTQLADQLQLAIPVIGSATFTTVSRAIEFAQEGTLAILPSKLATIENIATVKAEDPHYLVGATVANATDANALVEAGADVIQLVVTNDTDALIQNIEMIKTTNPTLPLWVGPTTDLDIAKRALAAGADTIIVANADGEALATVVTTVMAFSQLAAEYDGNIILGSDVNYSGDVVKALAAGAVAVMVDENIMTDVVADNLFQISGGLRSGMGYTGSGDVSTLRRQAQFVQITAAGLTESHPHDVELTRDAPNYGSMSNSVKIVKLT</sequence>
<dbReference type="RefSeq" id="WP_074428123.1">
    <property type="nucleotide sequence ID" value="NZ_BJEG01000024.1"/>
</dbReference>
<name>A0A7X6LPB4_WEIHE</name>
<dbReference type="Pfam" id="PF00478">
    <property type="entry name" value="IMPDH"/>
    <property type="match status" value="2"/>
</dbReference>
<organism evidence="3 6">
    <name type="scientific">Weissella hellenica</name>
    <dbReference type="NCBI Taxonomy" id="46256"/>
    <lineage>
        <taxon>Bacteria</taxon>
        <taxon>Bacillati</taxon>
        <taxon>Bacillota</taxon>
        <taxon>Bacilli</taxon>
        <taxon>Lactobacillales</taxon>
        <taxon>Lactobacillaceae</taxon>
        <taxon>Weissella</taxon>
    </lineage>
</organism>
<evidence type="ECO:0000256" key="1">
    <source>
        <dbReference type="ARBA" id="ARBA00005502"/>
    </source>
</evidence>
<evidence type="ECO:0000313" key="4">
    <source>
        <dbReference type="EMBL" id="SCC15426.1"/>
    </source>
</evidence>
<dbReference type="InterPro" id="IPR001093">
    <property type="entry name" value="IMP_DH_GMPRt"/>
</dbReference>
<gene>
    <name evidence="4" type="ORF">GA0061075_1283</name>
    <name evidence="3" type="ORF">HF960_08945</name>
</gene>
<proteinExistence type="inferred from homology"/>
<comment type="caution">
    <text evidence="3">The sequence shown here is derived from an EMBL/GenBank/DDBJ whole genome shotgun (WGS) entry which is preliminary data.</text>
</comment>
<dbReference type="GO" id="GO:0006183">
    <property type="term" value="P:GTP biosynthetic process"/>
    <property type="evidence" value="ECO:0007669"/>
    <property type="project" value="TreeGrafter"/>
</dbReference>
<dbReference type="PANTHER" id="PTHR11911:SF111">
    <property type="entry name" value="INOSINE-5'-MONOPHOSPHATE DEHYDROGENASE"/>
    <property type="match status" value="1"/>
</dbReference>
<comment type="similarity">
    <text evidence="1">Belongs to the IMPDH/GMPR family.</text>
</comment>
<dbReference type="Proteomes" id="UP000182448">
    <property type="component" value="Unassembled WGS sequence"/>
</dbReference>
<feature type="domain" description="IMP dehydrogenase/GMP reductase" evidence="2">
    <location>
        <begin position="7"/>
        <end position="215"/>
    </location>
</feature>